<protein>
    <submittedName>
        <fullName evidence="2">Uncharacterized protein</fullName>
    </submittedName>
</protein>
<sequence length="102" mass="11813">MNKRDFIFGLVTGFAIALAISMGIFNYYVVQKVEQTKREAQEGIEMLKKTWESEWRQEVTDLKEYAKQKAEEKGSQLFDNVAEQVKMRLNKTETVLDSTAVN</sequence>
<gene>
    <name evidence="2" type="ORF">AsAng_0059590</name>
</gene>
<dbReference type="Proteomes" id="UP001060919">
    <property type="component" value="Chromosome"/>
</dbReference>
<evidence type="ECO:0000313" key="3">
    <source>
        <dbReference type="Proteomes" id="UP001060919"/>
    </source>
</evidence>
<dbReference type="KEGG" id="aup:AsAng_0059590"/>
<name>A0A916DWX7_9BACT</name>
<dbReference type="AlphaFoldDB" id="A0A916DWX7"/>
<accession>A0A916DWX7</accession>
<keyword evidence="3" id="KW-1185">Reference proteome</keyword>
<keyword evidence="1" id="KW-1133">Transmembrane helix</keyword>
<dbReference type="EMBL" id="AP026867">
    <property type="protein sequence ID" value="BDS15175.1"/>
    <property type="molecule type" value="Genomic_DNA"/>
</dbReference>
<reference evidence="2" key="1">
    <citation type="submission" date="2022-09" db="EMBL/GenBank/DDBJ databases">
        <title>Aureispira anguillicida sp. nov., isolated from Leptocephalus of Japanese eel Anguilla japonica.</title>
        <authorList>
            <person name="Yuasa K."/>
            <person name="Mekata T."/>
            <person name="Ikunari K."/>
        </authorList>
    </citation>
    <scope>NUCLEOTIDE SEQUENCE</scope>
    <source>
        <strain evidence="2">EL160426</strain>
    </source>
</reference>
<proteinExistence type="predicted"/>
<keyword evidence="1" id="KW-0472">Membrane</keyword>
<organism evidence="2 3">
    <name type="scientific">Aureispira anguillae</name>
    <dbReference type="NCBI Taxonomy" id="2864201"/>
    <lineage>
        <taxon>Bacteria</taxon>
        <taxon>Pseudomonadati</taxon>
        <taxon>Bacteroidota</taxon>
        <taxon>Saprospiria</taxon>
        <taxon>Saprospirales</taxon>
        <taxon>Saprospiraceae</taxon>
        <taxon>Aureispira</taxon>
    </lineage>
</organism>
<evidence type="ECO:0000256" key="1">
    <source>
        <dbReference type="SAM" id="Phobius"/>
    </source>
</evidence>
<evidence type="ECO:0000313" key="2">
    <source>
        <dbReference type="EMBL" id="BDS15175.1"/>
    </source>
</evidence>
<dbReference type="RefSeq" id="WP_264790351.1">
    <property type="nucleotide sequence ID" value="NZ_AP026867.1"/>
</dbReference>
<keyword evidence="1" id="KW-0812">Transmembrane</keyword>
<feature type="transmembrane region" description="Helical" evidence="1">
    <location>
        <begin position="6"/>
        <end position="29"/>
    </location>
</feature>